<dbReference type="InterPro" id="IPR031591">
    <property type="entry name" value="CCDC106"/>
</dbReference>
<gene>
    <name evidence="2" type="ORF">PBY51_022861</name>
</gene>
<accession>A0AAN7XBX3</accession>
<dbReference type="Proteomes" id="UP001346869">
    <property type="component" value="Unassembled WGS sequence"/>
</dbReference>
<feature type="region of interest" description="Disordered" evidence="1">
    <location>
        <begin position="17"/>
        <end position="93"/>
    </location>
</feature>
<evidence type="ECO:0000313" key="3">
    <source>
        <dbReference type="Proteomes" id="UP001346869"/>
    </source>
</evidence>
<reference evidence="2 3" key="1">
    <citation type="journal article" date="2023" name="Genes (Basel)">
        <title>Chromosome-Level Genome Assembly and Circadian Gene Repertoire of the Patagonia Blennie Eleginops maclovinus-The Closest Ancestral Proxy of Antarctic Cryonotothenioids.</title>
        <authorList>
            <person name="Cheng C.C."/>
            <person name="Rivera-Colon A.G."/>
            <person name="Minhas B.F."/>
            <person name="Wilson L."/>
            <person name="Rayamajhi N."/>
            <person name="Vargas-Chacoff L."/>
            <person name="Catchen J.M."/>
        </authorList>
    </citation>
    <scope>NUCLEOTIDE SEQUENCE [LARGE SCALE GENOMIC DNA]</scope>
    <source>
        <strain evidence="2">JMC-PN-2008</strain>
    </source>
</reference>
<dbReference type="PANTHER" id="PTHR16477:SF5">
    <property type="entry name" value="COILED-COIL DOMAIN-CONTAINING PROTEIN 106-RELATED"/>
    <property type="match status" value="1"/>
</dbReference>
<sequence length="270" mass="29914">MLPSASAVINHLSSVINLESGGDDSTDIPNVSKSSKDGNRSGKVPRKNQTAAKKDKTVPATSTQTFDINLDSGDDSTDTPHVSNPKKDRSPTVKNLLQMAKMRERSQNKKLQKVIKERDALRKQLAYLSKAAKEDSSEEDTASCSSNSSSMSQSSSCSSSSSSSDDDDDDKMRRKGKGKAKLRLTKNKKKMKKHHKADVRKRARGPFEVIRRYKKVLKAYNRVLVGIHYRQLGQGLEKLVQKAPAMFTVLHKPRHGTTWVALLCSCLQSQ</sequence>
<comment type="caution">
    <text evidence="2">The sequence shown here is derived from an EMBL/GenBank/DDBJ whole genome shotgun (WGS) entry which is preliminary data.</text>
</comment>
<feature type="compositionally biased region" description="Low complexity" evidence="1">
    <location>
        <begin position="142"/>
        <end position="163"/>
    </location>
</feature>
<reference evidence="2 3" key="2">
    <citation type="journal article" date="2023" name="Mol. Biol. Evol.">
        <title>Genomics of Secondarily Temperate Adaptation in the Only Non-Antarctic Icefish.</title>
        <authorList>
            <person name="Rivera-Colon A.G."/>
            <person name="Rayamajhi N."/>
            <person name="Minhas B.F."/>
            <person name="Madrigal G."/>
            <person name="Bilyk K.T."/>
            <person name="Yoon V."/>
            <person name="Hune M."/>
            <person name="Gregory S."/>
            <person name="Cheng C.H.C."/>
            <person name="Catchen J.M."/>
        </authorList>
    </citation>
    <scope>NUCLEOTIDE SEQUENCE [LARGE SCALE GENOMIC DNA]</scope>
    <source>
        <strain evidence="2">JMC-PN-2008</strain>
    </source>
</reference>
<feature type="region of interest" description="Disordered" evidence="1">
    <location>
        <begin position="130"/>
        <end position="200"/>
    </location>
</feature>
<dbReference type="AlphaFoldDB" id="A0AAN7XBX3"/>
<evidence type="ECO:0000313" key="2">
    <source>
        <dbReference type="EMBL" id="KAK5861466.1"/>
    </source>
</evidence>
<organism evidence="2 3">
    <name type="scientific">Eleginops maclovinus</name>
    <name type="common">Patagonian blennie</name>
    <name type="synonym">Eleginus maclovinus</name>
    <dbReference type="NCBI Taxonomy" id="56733"/>
    <lineage>
        <taxon>Eukaryota</taxon>
        <taxon>Metazoa</taxon>
        <taxon>Chordata</taxon>
        <taxon>Craniata</taxon>
        <taxon>Vertebrata</taxon>
        <taxon>Euteleostomi</taxon>
        <taxon>Actinopterygii</taxon>
        <taxon>Neopterygii</taxon>
        <taxon>Teleostei</taxon>
        <taxon>Neoteleostei</taxon>
        <taxon>Acanthomorphata</taxon>
        <taxon>Eupercaria</taxon>
        <taxon>Perciformes</taxon>
        <taxon>Notothenioidei</taxon>
        <taxon>Eleginopidae</taxon>
        <taxon>Eleginops</taxon>
    </lineage>
</organism>
<proteinExistence type="predicted"/>
<feature type="compositionally biased region" description="Basic residues" evidence="1">
    <location>
        <begin position="173"/>
        <end position="200"/>
    </location>
</feature>
<name>A0AAN7XBX3_ELEMC</name>
<dbReference type="GO" id="GO:0005654">
    <property type="term" value="C:nucleoplasm"/>
    <property type="evidence" value="ECO:0007669"/>
    <property type="project" value="TreeGrafter"/>
</dbReference>
<protein>
    <submittedName>
        <fullName evidence="2">Uncharacterized protein</fullName>
    </submittedName>
</protein>
<dbReference type="PANTHER" id="PTHR16477">
    <property type="entry name" value="COILED-COIL DOMAIN-CONTAINING PROTEIN 106"/>
    <property type="match status" value="1"/>
</dbReference>
<evidence type="ECO:0000256" key="1">
    <source>
        <dbReference type="SAM" id="MobiDB-lite"/>
    </source>
</evidence>
<keyword evidence="3" id="KW-1185">Reference proteome</keyword>
<dbReference type="Pfam" id="PF15794">
    <property type="entry name" value="CCDC106"/>
    <property type="match status" value="1"/>
</dbReference>
<dbReference type="EMBL" id="JAUZQC010000013">
    <property type="protein sequence ID" value="KAK5861466.1"/>
    <property type="molecule type" value="Genomic_DNA"/>
</dbReference>